<comment type="cofactor">
    <cofactor evidence="14">
        <name>[4Fe-4S] cluster</name>
        <dbReference type="ChEBI" id="CHEBI:49883"/>
    </cofactor>
    <text evidence="14">Binds 1 [4Fe-4S] cluster. The cluster is coordinated with 3 cysteines and an exchangeable S-adenosyl-L-methionine.</text>
</comment>
<dbReference type="InterPro" id="IPR006638">
    <property type="entry name" value="Elp3/MiaA/NifB-like_rSAM"/>
</dbReference>
<dbReference type="PANTHER" id="PTHR13932">
    <property type="entry name" value="COPROPORPHYRINIGEN III OXIDASE"/>
    <property type="match status" value="1"/>
</dbReference>
<dbReference type="SMART" id="SM00729">
    <property type="entry name" value="Elp3"/>
    <property type="match status" value="1"/>
</dbReference>
<protein>
    <recommendedName>
        <fullName evidence="14">Coproporphyrinogen-III oxidase</fullName>
        <ecNumber evidence="14">1.3.98.3</ecNumber>
    </recommendedName>
</protein>
<dbReference type="Pfam" id="PF04055">
    <property type="entry name" value="Radical_SAM"/>
    <property type="match status" value="1"/>
</dbReference>
<keyword evidence="8 14" id="KW-0479">Metal-binding</keyword>
<dbReference type="CDD" id="cd01335">
    <property type="entry name" value="Radical_SAM"/>
    <property type="match status" value="1"/>
</dbReference>
<comment type="similarity">
    <text evidence="3 14">Belongs to the anaerobic coproporphyrinogen-III oxidase family.</text>
</comment>
<evidence type="ECO:0000256" key="9">
    <source>
        <dbReference type="ARBA" id="ARBA00023002"/>
    </source>
</evidence>
<evidence type="ECO:0000256" key="13">
    <source>
        <dbReference type="ARBA" id="ARBA00048321"/>
    </source>
</evidence>
<dbReference type="Proteomes" id="UP000831189">
    <property type="component" value="Chromosome"/>
</dbReference>
<accession>A0ABY4KJZ8</accession>
<evidence type="ECO:0000256" key="8">
    <source>
        <dbReference type="ARBA" id="ARBA00022723"/>
    </source>
</evidence>
<dbReference type="SFLD" id="SFLDS00029">
    <property type="entry name" value="Radical_SAM"/>
    <property type="match status" value="1"/>
</dbReference>
<keyword evidence="9 14" id="KW-0560">Oxidoreductase</keyword>
<dbReference type="InterPro" id="IPR010723">
    <property type="entry name" value="HemN_C"/>
</dbReference>
<dbReference type="Gene3D" id="3.30.750.200">
    <property type="match status" value="1"/>
</dbReference>
<comment type="pathway">
    <text evidence="2 14">Porphyrin-containing compound metabolism; protoporphyrin-IX biosynthesis; protoporphyrinogen-IX from coproporphyrinogen-III (AdoMet route): step 1/1.</text>
</comment>
<dbReference type="NCBIfam" id="TIGR00538">
    <property type="entry name" value="hemN"/>
    <property type="match status" value="1"/>
</dbReference>
<comment type="subcellular location">
    <subcellularLocation>
        <location evidence="1 14">Cytoplasm</location>
    </subcellularLocation>
</comment>
<dbReference type="EC" id="1.3.98.3" evidence="14"/>
<dbReference type="PIRSF" id="PIRSF000167">
    <property type="entry name" value="HemN"/>
    <property type="match status" value="1"/>
</dbReference>
<comment type="subunit">
    <text evidence="4">Monomer.</text>
</comment>
<dbReference type="PANTHER" id="PTHR13932:SF6">
    <property type="entry name" value="OXYGEN-INDEPENDENT COPROPORPHYRINOGEN III OXIDASE"/>
    <property type="match status" value="1"/>
</dbReference>
<evidence type="ECO:0000256" key="12">
    <source>
        <dbReference type="ARBA" id="ARBA00023244"/>
    </source>
</evidence>
<dbReference type="SUPFAM" id="SSF102114">
    <property type="entry name" value="Radical SAM enzymes"/>
    <property type="match status" value="1"/>
</dbReference>
<keyword evidence="11 14" id="KW-0411">Iron-sulfur</keyword>
<evidence type="ECO:0000256" key="4">
    <source>
        <dbReference type="ARBA" id="ARBA00011245"/>
    </source>
</evidence>
<reference evidence="16 17" key="1">
    <citation type="submission" date="2022-04" db="EMBL/GenBank/DDBJ databases">
        <title>Pseudomonas knackmussii B09-2.</title>
        <authorList>
            <person name="Deng Y."/>
        </authorList>
    </citation>
    <scope>NUCLEOTIDE SEQUENCE [LARGE SCALE GENOMIC DNA]</scope>
    <source>
        <strain evidence="16 17">B09-2</strain>
    </source>
</reference>
<evidence type="ECO:0000256" key="10">
    <source>
        <dbReference type="ARBA" id="ARBA00023004"/>
    </source>
</evidence>
<evidence type="ECO:0000256" key="2">
    <source>
        <dbReference type="ARBA" id="ARBA00004785"/>
    </source>
</evidence>
<evidence type="ECO:0000313" key="16">
    <source>
        <dbReference type="EMBL" id="UPQ81121.1"/>
    </source>
</evidence>
<comment type="catalytic activity">
    <reaction evidence="13 14">
        <text>coproporphyrinogen III + 2 S-adenosyl-L-methionine = protoporphyrinogen IX + 2 5'-deoxyadenosine + 2 L-methionine + 2 CO2</text>
        <dbReference type="Rhea" id="RHEA:15425"/>
        <dbReference type="ChEBI" id="CHEBI:16526"/>
        <dbReference type="ChEBI" id="CHEBI:17319"/>
        <dbReference type="ChEBI" id="CHEBI:57307"/>
        <dbReference type="ChEBI" id="CHEBI:57309"/>
        <dbReference type="ChEBI" id="CHEBI:57844"/>
        <dbReference type="ChEBI" id="CHEBI:59789"/>
        <dbReference type="EC" id="1.3.98.3"/>
    </reaction>
</comment>
<dbReference type="PROSITE" id="PS51918">
    <property type="entry name" value="RADICAL_SAM"/>
    <property type="match status" value="1"/>
</dbReference>
<dbReference type="SFLD" id="SFLDG01065">
    <property type="entry name" value="anaerobic_coproporphyrinogen-I"/>
    <property type="match status" value="1"/>
</dbReference>
<evidence type="ECO:0000256" key="11">
    <source>
        <dbReference type="ARBA" id="ARBA00023014"/>
    </source>
</evidence>
<keyword evidence="10 14" id="KW-0408">Iron</keyword>
<feature type="domain" description="Radical SAM core" evidence="15">
    <location>
        <begin position="48"/>
        <end position="287"/>
    </location>
</feature>
<dbReference type="InterPro" id="IPR007197">
    <property type="entry name" value="rSAM"/>
</dbReference>
<dbReference type="GO" id="GO:0051989">
    <property type="term" value="F:coproporphyrinogen dehydrogenase activity"/>
    <property type="evidence" value="ECO:0007669"/>
    <property type="project" value="UniProtKB-EC"/>
</dbReference>
<keyword evidence="5 14" id="KW-0004">4Fe-4S</keyword>
<dbReference type="EMBL" id="CP096208">
    <property type="protein sequence ID" value="UPQ81121.1"/>
    <property type="molecule type" value="Genomic_DNA"/>
</dbReference>
<keyword evidence="12 14" id="KW-0627">Porphyrin biosynthesis</keyword>
<proteinExistence type="inferred from homology"/>
<organism evidence="16 17">
    <name type="scientific">Pseudomonas knackmussii</name>
    <dbReference type="NCBI Taxonomy" id="65741"/>
    <lineage>
        <taxon>Bacteria</taxon>
        <taxon>Pseudomonadati</taxon>
        <taxon>Pseudomonadota</taxon>
        <taxon>Gammaproteobacteria</taxon>
        <taxon>Pseudomonadales</taxon>
        <taxon>Pseudomonadaceae</taxon>
        <taxon>Pseudomonas</taxon>
    </lineage>
</organism>
<evidence type="ECO:0000256" key="1">
    <source>
        <dbReference type="ARBA" id="ARBA00004496"/>
    </source>
</evidence>
<evidence type="ECO:0000256" key="6">
    <source>
        <dbReference type="ARBA" id="ARBA00022490"/>
    </source>
</evidence>
<name>A0ABY4KJZ8_9PSED</name>
<evidence type="ECO:0000313" key="17">
    <source>
        <dbReference type="Proteomes" id="UP000831189"/>
    </source>
</evidence>
<evidence type="ECO:0000256" key="7">
    <source>
        <dbReference type="ARBA" id="ARBA00022691"/>
    </source>
</evidence>
<keyword evidence="6 14" id="KW-0963">Cytoplasm</keyword>
<evidence type="ECO:0000256" key="5">
    <source>
        <dbReference type="ARBA" id="ARBA00022485"/>
    </source>
</evidence>
<dbReference type="InterPro" id="IPR034505">
    <property type="entry name" value="Coproporphyrinogen-III_oxidase"/>
</dbReference>
<gene>
    <name evidence="16" type="primary">hemN</name>
    <name evidence="16" type="ORF">M0M42_11770</name>
</gene>
<keyword evidence="17" id="KW-1185">Reference proteome</keyword>
<dbReference type="InterPro" id="IPR004558">
    <property type="entry name" value="Coprogen_oxidase_HemN"/>
</dbReference>
<evidence type="ECO:0000259" key="15">
    <source>
        <dbReference type="PROSITE" id="PS51918"/>
    </source>
</evidence>
<dbReference type="Pfam" id="PF06969">
    <property type="entry name" value="HemN_C"/>
    <property type="match status" value="1"/>
</dbReference>
<dbReference type="Gene3D" id="1.10.10.920">
    <property type="match status" value="1"/>
</dbReference>
<dbReference type="InterPro" id="IPR058240">
    <property type="entry name" value="rSAM_sf"/>
</dbReference>
<keyword evidence="7 14" id="KW-0949">S-adenosyl-L-methionine</keyword>
<evidence type="ECO:0000256" key="3">
    <source>
        <dbReference type="ARBA" id="ARBA00005493"/>
    </source>
</evidence>
<evidence type="ECO:0000256" key="14">
    <source>
        <dbReference type="PIRNR" id="PIRNR000167"/>
    </source>
</evidence>
<sequence length="460" mass="52055">MLDAIRWDADLIHRYDQAGPRYTSYPTALQFDGKMGSFDLLHALRRSRQSGRALSLYLHLPFCSSVCYHCRSNKVITADRGRAFSYLKQLEKEIELVACHLGPDQVVEQLHVGGGTPTFASHDQLRQLMAHLRKHFTLQDDDHADFGIDIDPRETDWATMGLLRELGFNRVNISVPDLDPTVQRAINRTQTLEQTQTIIDAARTLQYRTIDINLIYGLPLQTPPHFARTVDAVIALQPDRVSLSSYEHLPERHMAQRRINAADLAASANKLKMLQTGVEQLTHAGYRYIGMDHFALPDDELAVAQEDGRLQRNVQGYTTHGHCDLIGLGVSAISQIGDLYCQNSSDVTIYQQTLSQGQLATVRGLRCSEDDQIRRRVIQSLLCDFELRFDEVEKDYGIDFRTYFQKSWPALNQMAADGLIQLNDNAISIQPTGRMLAHALCMQFDHYEPASPVSQFSRAI</sequence>